<sequence length="81" mass="9040">MLNFKKLRSRVAKMERKQLQSDEKNNVIVLRSNDAPTSISDDNSTSNKMKNSNITPTSDNASNSDLRSEDAMTQRVALKGP</sequence>
<dbReference type="Proteomes" id="UP000789525">
    <property type="component" value="Unassembled WGS sequence"/>
</dbReference>
<comment type="caution">
    <text evidence="1">The sequence shown here is derived from an EMBL/GenBank/DDBJ whole genome shotgun (WGS) entry which is preliminary data.</text>
</comment>
<dbReference type="EMBL" id="CAJVPT010036707">
    <property type="protein sequence ID" value="CAG8715352.1"/>
    <property type="molecule type" value="Genomic_DNA"/>
</dbReference>
<feature type="non-terminal residue" evidence="1">
    <location>
        <position position="81"/>
    </location>
</feature>
<protein>
    <submittedName>
        <fullName evidence="1">13442_t:CDS:1</fullName>
    </submittedName>
</protein>
<proteinExistence type="predicted"/>
<accession>A0ACA9PMR1</accession>
<gene>
    <name evidence="1" type="ORF">ACOLOM_LOCUS10876</name>
</gene>
<organism evidence="1 2">
    <name type="scientific">Acaulospora colombiana</name>
    <dbReference type="NCBI Taxonomy" id="27376"/>
    <lineage>
        <taxon>Eukaryota</taxon>
        <taxon>Fungi</taxon>
        <taxon>Fungi incertae sedis</taxon>
        <taxon>Mucoromycota</taxon>
        <taxon>Glomeromycotina</taxon>
        <taxon>Glomeromycetes</taxon>
        <taxon>Diversisporales</taxon>
        <taxon>Acaulosporaceae</taxon>
        <taxon>Acaulospora</taxon>
    </lineage>
</organism>
<evidence type="ECO:0000313" key="1">
    <source>
        <dbReference type="EMBL" id="CAG8715352.1"/>
    </source>
</evidence>
<reference evidence="1" key="1">
    <citation type="submission" date="2021-06" db="EMBL/GenBank/DDBJ databases">
        <authorList>
            <person name="Kallberg Y."/>
            <person name="Tangrot J."/>
            <person name="Rosling A."/>
        </authorList>
    </citation>
    <scope>NUCLEOTIDE SEQUENCE</scope>
    <source>
        <strain evidence="1">CL356</strain>
    </source>
</reference>
<name>A0ACA9PMR1_9GLOM</name>
<evidence type="ECO:0000313" key="2">
    <source>
        <dbReference type="Proteomes" id="UP000789525"/>
    </source>
</evidence>
<keyword evidence="2" id="KW-1185">Reference proteome</keyword>